<evidence type="ECO:0000256" key="2">
    <source>
        <dbReference type="ARBA" id="ARBA00022723"/>
    </source>
</evidence>
<comment type="caution">
    <text evidence="4">The sequence shown here is derived from an EMBL/GenBank/DDBJ whole genome shotgun (WGS) entry which is preliminary data.</text>
</comment>
<evidence type="ECO:0000256" key="1">
    <source>
        <dbReference type="ARBA" id="ARBA00006171"/>
    </source>
</evidence>
<evidence type="ECO:0000313" key="5">
    <source>
        <dbReference type="Proteomes" id="UP000535491"/>
    </source>
</evidence>
<dbReference type="InterPro" id="IPR041492">
    <property type="entry name" value="HAD_2"/>
</dbReference>
<keyword evidence="2" id="KW-0479">Metal-binding</keyword>
<dbReference type="AlphaFoldDB" id="A0A7W1WPE4"/>
<dbReference type="CDD" id="cd16423">
    <property type="entry name" value="HAD_BPGM-like"/>
    <property type="match status" value="1"/>
</dbReference>
<evidence type="ECO:0000256" key="3">
    <source>
        <dbReference type="ARBA" id="ARBA00022801"/>
    </source>
</evidence>
<dbReference type="GO" id="GO:0016787">
    <property type="term" value="F:hydrolase activity"/>
    <property type="evidence" value="ECO:0007669"/>
    <property type="project" value="UniProtKB-KW"/>
</dbReference>
<dbReference type="SFLD" id="SFLDG01129">
    <property type="entry name" value="C1.5:_HAD__Beta-PGM__Phosphata"/>
    <property type="match status" value="1"/>
</dbReference>
<dbReference type="SUPFAM" id="SSF56784">
    <property type="entry name" value="HAD-like"/>
    <property type="match status" value="1"/>
</dbReference>
<dbReference type="Gene3D" id="1.10.150.240">
    <property type="entry name" value="Putative phosphatase, domain 2"/>
    <property type="match status" value="1"/>
</dbReference>
<protein>
    <submittedName>
        <fullName evidence="4">HAD family hydrolase</fullName>
    </submittedName>
</protein>
<name>A0A7W1WPE4_9BACL</name>
<dbReference type="PANTHER" id="PTHR18901">
    <property type="entry name" value="2-DEOXYGLUCOSE-6-PHOSPHATE PHOSPHATASE 2"/>
    <property type="match status" value="1"/>
</dbReference>
<dbReference type="RefSeq" id="WP_181750883.1">
    <property type="nucleotide sequence ID" value="NZ_JACEIQ010000003.1"/>
</dbReference>
<dbReference type="GO" id="GO:0046872">
    <property type="term" value="F:metal ion binding"/>
    <property type="evidence" value="ECO:0007669"/>
    <property type="project" value="UniProtKB-KW"/>
</dbReference>
<dbReference type="InterPro" id="IPR023198">
    <property type="entry name" value="PGP-like_dom2"/>
</dbReference>
<evidence type="ECO:0000313" key="4">
    <source>
        <dbReference type="EMBL" id="MBA4493644.1"/>
    </source>
</evidence>
<keyword evidence="3 4" id="KW-0378">Hydrolase</keyword>
<dbReference type="FunFam" id="3.40.50.1000:FF:000036">
    <property type="entry name" value="HAD family hydrolase"/>
    <property type="match status" value="1"/>
</dbReference>
<dbReference type="SFLD" id="SFLDG01135">
    <property type="entry name" value="C1.5.6:_HAD__Beta-PGM__Phospha"/>
    <property type="match status" value="1"/>
</dbReference>
<gene>
    <name evidence="4" type="ORF">H1191_04925</name>
</gene>
<dbReference type="InterPro" id="IPR036412">
    <property type="entry name" value="HAD-like_sf"/>
</dbReference>
<accession>A0A7W1WPE4</accession>
<dbReference type="NCBIfam" id="TIGR01509">
    <property type="entry name" value="HAD-SF-IA-v3"/>
    <property type="match status" value="1"/>
</dbReference>
<keyword evidence="5" id="KW-1185">Reference proteome</keyword>
<proteinExistence type="inferred from homology"/>
<dbReference type="PRINTS" id="PR00413">
    <property type="entry name" value="HADHALOGNASE"/>
</dbReference>
<reference evidence="4 5" key="1">
    <citation type="submission" date="2020-07" db="EMBL/GenBank/DDBJ databases">
        <authorList>
            <person name="Feng H."/>
        </authorList>
    </citation>
    <scope>NUCLEOTIDE SEQUENCE [LARGE SCALE GENOMIC DNA]</scope>
    <source>
        <strain evidence="5">s-10</strain>
    </source>
</reference>
<dbReference type="Gene3D" id="3.40.50.1000">
    <property type="entry name" value="HAD superfamily/HAD-like"/>
    <property type="match status" value="1"/>
</dbReference>
<dbReference type="Pfam" id="PF13419">
    <property type="entry name" value="HAD_2"/>
    <property type="match status" value="1"/>
</dbReference>
<dbReference type="InterPro" id="IPR006439">
    <property type="entry name" value="HAD-SF_hydro_IA"/>
</dbReference>
<comment type="similarity">
    <text evidence="1">Belongs to the HAD-like hydrolase superfamily. CbbY/CbbZ/Gph/YieH family.</text>
</comment>
<organism evidence="4 5">
    <name type="scientific">Paenactinomyces guangxiensis</name>
    <dbReference type="NCBI Taxonomy" id="1490290"/>
    <lineage>
        <taxon>Bacteria</taxon>
        <taxon>Bacillati</taxon>
        <taxon>Bacillota</taxon>
        <taxon>Bacilli</taxon>
        <taxon>Bacillales</taxon>
        <taxon>Thermoactinomycetaceae</taxon>
        <taxon>Paenactinomyces</taxon>
    </lineage>
</organism>
<dbReference type="SFLD" id="SFLDS00003">
    <property type="entry name" value="Haloacid_Dehalogenase"/>
    <property type="match status" value="1"/>
</dbReference>
<dbReference type="PANTHER" id="PTHR18901:SF38">
    <property type="entry name" value="PSEUDOURIDINE-5'-PHOSPHATASE"/>
    <property type="match status" value="1"/>
</dbReference>
<dbReference type="InterPro" id="IPR023214">
    <property type="entry name" value="HAD_sf"/>
</dbReference>
<dbReference type="Proteomes" id="UP000535491">
    <property type="component" value="Unassembled WGS sequence"/>
</dbReference>
<dbReference type="EMBL" id="JACEIQ010000003">
    <property type="protein sequence ID" value="MBA4493644.1"/>
    <property type="molecule type" value="Genomic_DNA"/>
</dbReference>
<sequence length="223" mass="25038">MIRGVIFDFDGTIIDTETAAYETFCEIFQEYRIELPVAKWRTRVGTAHPGFNPYDYLEQCIGKPVDREALMKRKAARHQEKTEQMEVLPGVEKLLAAAKHAGLKLGVASNSPKSWVESHLDRIRLLSYFDCICTGDQVEEVKPDPALYYLALEKLGISSGEAIAVEDSPSGALAAKRAGLFCVLVPNPMTAEAEFAEDIDLRLESLADFDLEKMMQQWKHKLK</sequence>